<dbReference type="AlphaFoldDB" id="A0A6C0AU10"/>
<dbReference type="EMBL" id="MN740864">
    <property type="protein sequence ID" value="QHS82953.1"/>
    <property type="molecule type" value="Genomic_DNA"/>
</dbReference>
<proteinExistence type="predicted"/>
<sequence>MPPLATANANVAYSYVHPSWWCKLRRPRRGERGDAARYHARPSTARAAPGAAVDAAAPCTPVVHRRATYAYNRAPFSTEPGQGLSVGMYALLGKLQPFFEREDNAATLLRLVHKRAARHEGSVHMRNFAWFCMHYAQDKPTHALITVRGKAMYPPSVLAALHRSFTRESMDAHCREDRRTGRCGAVLFRWRGVVVRTTVAQLNYVHWMIVTGVYASLLRCRQEVAAHAKRAPTPTQRGAAASANHDAVLFVETGPAAALRLRGHARAQWLTSPVPFTPQQPTAWAPVPRPRSATCSKVS</sequence>
<protein>
    <submittedName>
        <fullName evidence="2">Uncharacterized protein</fullName>
    </submittedName>
</protein>
<name>A0A6C0AU10_9ZZZZ</name>
<feature type="region of interest" description="Disordered" evidence="1">
    <location>
        <begin position="280"/>
        <end position="299"/>
    </location>
</feature>
<organism evidence="2">
    <name type="scientific">viral metagenome</name>
    <dbReference type="NCBI Taxonomy" id="1070528"/>
    <lineage>
        <taxon>unclassified sequences</taxon>
        <taxon>metagenomes</taxon>
        <taxon>organismal metagenomes</taxon>
    </lineage>
</organism>
<evidence type="ECO:0000256" key="1">
    <source>
        <dbReference type="SAM" id="MobiDB-lite"/>
    </source>
</evidence>
<accession>A0A6C0AU10</accession>
<evidence type="ECO:0000313" key="2">
    <source>
        <dbReference type="EMBL" id="QHS82953.1"/>
    </source>
</evidence>
<reference evidence="2" key="1">
    <citation type="journal article" date="2020" name="Nature">
        <title>Giant virus diversity and host interactions through global metagenomics.</title>
        <authorList>
            <person name="Schulz F."/>
            <person name="Roux S."/>
            <person name="Paez-Espino D."/>
            <person name="Jungbluth S."/>
            <person name="Walsh D.A."/>
            <person name="Denef V.J."/>
            <person name="McMahon K.D."/>
            <person name="Konstantinidis K.T."/>
            <person name="Eloe-Fadrosh E.A."/>
            <person name="Kyrpides N.C."/>
            <person name="Woyke T."/>
        </authorList>
    </citation>
    <scope>NUCLEOTIDE SEQUENCE</scope>
    <source>
        <strain evidence="2">GVMAG-S-1103017-74</strain>
    </source>
</reference>